<protein>
    <recommendedName>
        <fullName evidence="8">SH3 domain-containing protein</fullName>
    </recommendedName>
</protein>
<dbReference type="PRINTS" id="PR00452">
    <property type="entry name" value="SH3DOMAIN"/>
</dbReference>
<proteinExistence type="predicted"/>
<dbReference type="Pfam" id="PF00018">
    <property type="entry name" value="SH3_1"/>
    <property type="match status" value="1"/>
</dbReference>
<dbReference type="SMART" id="SM00454">
    <property type="entry name" value="SAM"/>
    <property type="match status" value="1"/>
</dbReference>
<evidence type="ECO:0000313" key="6">
    <source>
        <dbReference type="EMBL" id="KZO92773.1"/>
    </source>
</evidence>
<evidence type="ECO:0000259" key="4">
    <source>
        <dbReference type="PROSITE" id="PS50002"/>
    </source>
</evidence>
<dbReference type="EMBL" id="KV417307">
    <property type="protein sequence ID" value="KZO92773.1"/>
    <property type="molecule type" value="Genomic_DNA"/>
</dbReference>
<dbReference type="InterPro" id="IPR001660">
    <property type="entry name" value="SAM"/>
</dbReference>
<dbReference type="PROSITE" id="PS50105">
    <property type="entry name" value="SAM_DOMAIN"/>
    <property type="match status" value="1"/>
</dbReference>
<dbReference type="CDD" id="cd09535">
    <property type="entry name" value="SAM_BOI-like_fungal"/>
    <property type="match status" value="1"/>
</dbReference>
<keyword evidence="1 2" id="KW-0728">SH3 domain</keyword>
<dbReference type="InterPro" id="IPR001452">
    <property type="entry name" value="SH3_domain"/>
</dbReference>
<dbReference type="InterPro" id="IPR013761">
    <property type="entry name" value="SAM/pointed_sf"/>
</dbReference>
<dbReference type="Gene3D" id="1.10.150.50">
    <property type="entry name" value="Transcription Factor, Ets-1"/>
    <property type="match status" value="1"/>
</dbReference>
<dbReference type="SUPFAM" id="SSF50044">
    <property type="entry name" value="SH3-domain"/>
    <property type="match status" value="1"/>
</dbReference>
<name>A0A167IM48_CALVF</name>
<feature type="domain" description="SAM" evidence="5">
    <location>
        <begin position="281"/>
        <end position="346"/>
    </location>
</feature>
<evidence type="ECO:0000259" key="5">
    <source>
        <dbReference type="PROSITE" id="PS50105"/>
    </source>
</evidence>
<evidence type="ECO:0008006" key="8">
    <source>
        <dbReference type="Google" id="ProtNLM"/>
    </source>
</evidence>
<gene>
    <name evidence="6" type="ORF">CALVIDRAFT_293540</name>
</gene>
<organism evidence="6 7">
    <name type="scientific">Calocera viscosa (strain TUFC12733)</name>
    <dbReference type="NCBI Taxonomy" id="1330018"/>
    <lineage>
        <taxon>Eukaryota</taxon>
        <taxon>Fungi</taxon>
        <taxon>Dikarya</taxon>
        <taxon>Basidiomycota</taxon>
        <taxon>Agaricomycotina</taxon>
        <taxon>Dacrymycetes</taxon>
        <taxon>Dacrymycetales</taxon>
        <taxon>Dacrymycetaceae</taxon>
        <taxon>Calocera</taxon>
    </lineage>
</organism>
<evidence type="ECO:0000256" key="1">
    <source>
        <dbReference type="ARBA" id="ARBA00022443"/>
    </source>
</evidence>
<keyword evidence="7" id="KW-1185">Reference proteome</keyword>
<dbReference type="Pfam" id="PF07647">
    <property type="entry name" value="SAM_2"/>
    <property type="match status" value="1"/>
</dbReference>
<sequence length="452" mass="48186">MSGFVYALFDFRAGEDDEISFRAGERIDVLDKDDEFSDGWWRGRNRAGDIGIFPVNHTSPYKADVPAGVRPATSMRKHGHTGWEGAGAARSRSAERLPRPRLQRENTPARMSLPGPGPGRRSPGVGVVGNGTDTGTLLPLPTPPLYPHPFFPPAPSSTSSTSTAGAAAGAYSPLSPSTPKSPSTMTLASAGTGGTFPSDFMTSPMSPMSASTSSTHLPVPVPPPILSGVPTPPGLSPALPLTPPPPPPHEPHDAHSHSHSPSSSSSADAEPVNHPGLPSSWTTDYVVAWLSRRGFDSAIQSAFLVHDISGDVLLSLDLRVMKEELGIAAYGKRVRLEKAIGELRRMEECAGKGIGEGEGEECERWCWCWGDDRGATALYPRMRMCWILGRTTPECSLLALAEPGMDMGGTGSAGVRMGRNVKTDGMGWDLDHARNESCICTCYLAFTNYDQI</sequence>
<feature type="compositionally biased region" description="Low complexity" evidence="3">
    <location>
        <begin position="119"/>
        <end position="139"/>
    </location>
</feature>
<dbReference type="OrthoDB" id="73680at2759"/>
<feature type="region of interest" description="Disordered" evidence="3">
    <location>
        <begin position="72"/>
        <end position="276"/>
    </location>
</feature>
<dbReference type="CDD" id="cd00174">
    <property type="entry name" value="SH3"/>
    <property type="match status" value="1"/>
</dbReference>
<feature type="domain" description="SH3" evidence="4">
    <location>
        <begin position="1"/>
        <end position="63"/>
    </location>
</feature>
<dbReference type="Proteomes" id="UP000076738">
    <property type="component" value="Unassembled WGS sequence"/>
</dbReference>
<dbReference type="PANTHER" id="PTHR45929:SF3">
    <property type="entry name" value="JAK PATHWAY SIGNAL TRANSDUCTION ADAPTOR MOLECULE"/>
    <property type="match status" value="1"/>
</dbReference>
<feature type="compositionally biased region" description="Low complexity" evidence="3">
    <location>
        <begin position="201"/>
        <end position="215"/>
    </location>
</feature>
<feature type="compositionally biased region" description="Pro residues" evidence="3">
    <location>
        <begin position="219"/>
        <end position="248"/>
    </location>
</feature>
<feature type="compositionally biased region" description="Basic and acidic residues" evidence="3">
    <location>
        <begin position="92"/>
        <end position="104"/>
    </location>
</feature>
<accession>A0A167IM48</accession>
<dbReference type="InterPro" id="IPR036028">
    <property type="entry name" value="SH3-like_dom_sf"/>
</dbReference>
<feature type="compositionally biased region" description="Low complexity" evidence="3">
    <location>
        <begin position="156"/>
        <end position="186"/>
    </location>
</feature>
<evidence type="ECO:0000313" key="7">
    <source>
        <dbReference type="Proteomes" id="UP000076738"/>
    </source>
</evidence>
<dbReference type="AlphaFoldDB" id="A0A167IM48"/>
<feature type="compositionally biased region" description="Low complexity" evidence="3">
    <location>
        <begin position="259"/>
        <end position="270"/>
    </location>
</feature>
<evidence type="ECO:0000256" key="3">
    <source>
        <dbReference type="SAM" id="MobiDB-lite"/>
    </source>
</evidence>
<dbReference type="SMART" id="SM00326">
    <property type="entry name" value="SH3"/>
    <property type="match status" value="1"/>
</dbReference>
<dbReference type="InterPro" id="IPR050670">
    <property type="entry name" value="STAM"/>
</dbReference>
<reference evidence="6 7" key="1">
    <citation type="journal article" date="2016" name="Mol. Biol. Evol.">
        <title>Comparative Genomics of Early-Diverging Mushroom-Forming Fungi Provides Insights into the Origins of Lignocellulose Decay Capabilities.</title>
        <authorList>
            <person name="Nagy L.G."/>
            <person name="Riley R."/>
            <person name="Tritt A."/>
            <person name="Adam C."/>
            <person name="Daum C."/>
            <person name="Floudas D."/>
            <person name="Sun H."/>
            <person name="Yadav J.S."/>
            <person name="Pangilinan J."/>
            <person name="Larsson K.H."/>
            <person name="Matsuura K."/>
            <person name="Barry K."/>
            <person name="Labutti K."/>
            <person name="Kuo R."/>
            <person name="Ohm R.A."/>
            <person name="Bhattacharya S.S."/>
            <person name="Shirouzu T."/>
            <person name="Yoshinaga Y."/>
            <person name="Martin F.M."/>
            <person name="Grigoriev I.V."/>
            <person name="Hibbett D.S."/>
        </authorList>
    </citation>
    <scope>NUCLEOTIDE SEQUENCE [LARGE SCALE GENOMIC DNA]</scope>
    <source>
        <strain evidence="6 7">TUFC12733</strain>
    </source>
</reference>
<dbReference type="PROSITE" id="PS50002">
    <property type="entry name" value="SH3"/>
    <property type="match status" value="1"/>
</dbReference>
<dbReference type="PANTHER" id="PTHR45929">
    <property type="entry name" value="JAK PATHWAY SIGNAL TRANSDUCTION ADAPTOR MOLECULE"/>
    <property type="match status" value="1"/>
</dbReference>
<evidence type="ECO:0000256" key="2">
    <source>
        <dbReference type="PROSITE-ProRule" id="PRU00192"/>
    </source>
</evidence>
<dbReference type="Gene3D" id="2.30.30.40">
    <property type="entry name" value="SH3 Domains"/>
    <property type="match status" value="1"/>
</dbReference>
<dbReference type="SUPFAM" id="SSF47769">
    <property type="entry name" value="SAM/Pointed domain"/>
    <property type="match status" value="1"/>
</dbReference>
<feature type="compositionally biased region" description="Pro residues" evidence="3">
    <location>
        <begin position="140"/>
        <end position="155"/>
    </location>
</feature>